<dbReference type="Pfam" id="PF00581">
    <property type="entry name" value="Rhodanese"/>
    <property type="match status" value="1"/>
</dbReference>
<comment type="caution">
    <text evidence="2">The sequence shown here is derived from an EMBL/GenBank/DDBJ whole genome shotgun (WGS) entry which is preliminary data.</text>
</comment>
<protein>
    <recommendedName>
        <fullName evidence="1">Rhodanese domain-containing protein</fullName>
    </recommendedName>
</protein>
<dbReference type="Proteomes" id="UP000250918">
    <property type="component" value="Unassembled WGS sequence"/>
</dbReference>
<gene>
    <name evidence="2" type="ORF">C3F09_00325</name>
</gene>
<dbReference type="SMART" id="SM00450">
    <property type="entry name" value="RHOD"/>
    <property type="match status" value="1"/>
</dbReference>
<dbReference type="CDD" id="cd00158">
    <property type="entry name" value="RHOD"/>
    <property type="match status" value="1"/>
</dbReference>
<dbReference type="Gene3D" id="3.40.250.10">
    <property type="entry name" value="Rhodanese-like domain"/>
    <property type="match status" value="1"/>
</dbReference>
<feature type="domain" description="Rhodanese" evidence="1">
    <location>
        <begin position="66"/>
        <end position="164"/>
    </location>
</feature>
<reference evidence="2 3" key="1">
    <citation type="journal article" date="2018" name="ISME J.">
        <title>A methanotrophic archaeon couples anaerobic oxidation of methane to Fe(III) reduction.</title>
        <authorList>
            <person name="Cai C."/>
            <person name="Leu A.O."/>
            <person name="Xie G.J."/>
            <person name="Guo J."/>
            <person name="Feng Y."/>
            <person name="Zhao J.X."/>
            <person name="Tyson G.W."/>
            <person name="Yuan Z."/>
            <person name="Hu S."/>
        </authorList>
    </citation>
    <scope>NUCLEOTIDE SEQUENCE [LARGE SCALE GENOMIC DNA]</scope>
    <source>
        <strain evidence="2">FeB_12</strain>
    </source>
</reference>
<dbReference type="PROSITE" id="PS50206">
    <property type="entry name" value="RHODANESE_3"/>
    <property type="match status" value="1"/>
</dbReference>
<dbReference type="InterPro" id="IPR036873">
    <property type="entry name" value="Rhodanese-like_dom_sf"/>
</dbReference>
<sequence length="170" mass="18559">MIRQAILLLVISTVLGLGLNLVSPNKVDFVGKFRDLSSGDNPIVPPTAEPNDPPFIGINEAQMEFATGKTLFLDARNAEDFDCGTIPGAINIPFESLPEGDLGKFFDSALAVPKDHPIITFCSGEDCDLSLHMGRNLKLLGYTNVAIFFGGAREWEKFGLEMQRRKQCGN</sequence>
<dbReference type="InterPro" id="IPR001763">
    <property type="entry name" value="Rhodanese-like_dom"/>
</dbReference>
<evidence type="ECO:0000259" key="1">
    <source>
        <dbReference type="PROSITE" id="PS50206"/>
    </source>
</evidence>
<name>A0A855X4W4_9BACT</name>
<dbReference type="EMBL" id="PQAP01000001">
    <property type="protein sequence ID" value="PWB76449.1"/>
    <property type="molecule type" value="Genomic_DNA"/>
</dbReference>
<dbReference type="SUPFAM" id="SSF52821">
    <property type="entry name" value="Rhodanese/Cell cycle control phosphatase"/>
    <property type="match status" value="1"/>
</dbReference>
<evidence type="ECO:0000313" key="3">
    <source>
        <dbReference type="Proteomes" id="UP000250918"/>
    </source>
</evidence>
<proteinExistence type="predicted"/>
<evidence type="ECO:0000313" key="2">
    <source>
        <dbReference type="EMBL" id="PWB76449.1"/>
    </source>
</evidence>
<accession>A0A855X4W4</accession>
<organism evidence="2 3">
    <name type="scientific">candidate division GN15 bacterium</name>
    <dbReference type="NCBI Taxonomy" id="2072418"/>
    <lineage>
        <taxon>Bacteria</taxon>
        <taxon>candidate division GN15</taxon>
    </lineage>
</organism>
<dbReference type="AlphaFoldDB" id="A0A855X4W4"/>